<sequence length="47" mass="5196">MSESYYNGSQRCEDCGEITADTSEREIDGDTLTLCGSCALDHFVSER</sequence>
<name>A0ABD6CCJ5_9EURY</name>
<gene>
    <name evidence="1" type="ORF">ACFR9U_13845</name>
</gene>
<accession>A0ABD6CCJ5</accession>
<dbReference type="EMBL" id="JBHUDJ010000007">
    <property type="protein sequence ID" value="MFD1588062.1"/>
    <property type="molecule type" value="Genomic_DNA"/>
</dbReference>
<organism evidence="1 2">
    <name type="scientific">Halorientalis brevis</name>
    <dbReference type="NCBI Taxonomy" id="1126241"/>
    <lineage>
        <taxon>Archaea</taxon>
        <taxon>Methanobacteriati</taxon>
        <taxon>Methanobacteriota</taxon>
        <taxon>Stenosarchaea group</taxon>
        <taxon>Halobacteria</taxon>
        <taxon>Halobacteriales</taxon>
        <taxon>Haloarculaceae</taxon>
        <taxon>Halorientalis</taxon>
    </lineage>
</organism>
<proteinExistence type="predicted"/>
<evidence type="ECO:0000313" key="2">
    <source>
        <dbReference type="Proteomes" id="UP001597119"/>
    </source>
</evidence>
<protein>
    <recommendedName>
        <fullName evidence="3">Small CPxCG-related zinc finger protein</fullName>
    </recommendedName>
</protein>
<dbReference type="AlphaFoldDB" id="A0ABD6CCJ5"/>
<comment type="caution">
    <text evidence="1">The sequence shown here is derived from an EMBL/GenBank/DDBJ whole genome shotgun (WGS) entry which is preliminary data.</text>
</comment>
<evidence type="ECO:0008006" key="3">
    <source>
        <dbReference type="Google" id="ProtNLM"/>
    </source>
</evidence>
<evidence type="ECO:0000313" key="1">
    <source>
        <dbReference type="EMBL" id="MFD1588062.1"/>
    </source>
</evidence>
<reference evidence="1 2" key="1">
    <citation type="journal article" date="2019" name="Int. J. Syst. Evol. Microbiol.">
        <title>The Global Catalogue of Microorganisms (GCM) 10K type strain sequencing project: providing services to taxonomists for standard genome sequencing and annotation.</title>
        <authorList>
            <consortium name="The Broad Institute Genomics Platform"/>
            <consortium name="The Broad Institute Genome Sequencing Center for Infectious Disease"/>
            <person name="Wu L."/>
            <person name="Ma J."/>
        </authorList>
    </citation>
    <scope>NUCLEOTIDE SEQUENCE [LARGE SCALE GENOMIC DNA]</scope>
    <source>
        <strain evidence="1 2">CGMCC 1.12125</strain>
    </source>
</reference>
<dbReference type="Proteomes" id="UP001597119">
    <property type="component" value="Unassembled WGS sequence"/>
</dbReference>
<dbReference type="RefSeq" id="WP_379814561.1">
    <property type="nucleotide sequence ID" value="NZ_JBHUDJ010000007.1"/>
</dbReference>
<keyword evidence="2" id="KW-1185">Reference proteome</keyword>